<organism evidence="1 2">
    <name type="scientific">Araneus ventricosus</name>
    <name type="common">Orbweaver spider</name>
    <name type="synonym">Epeira ventricosa</name>
    <dbReference type="NCBI Taxonomy" id="182803"/>
    <lineage>
        <taxon>Eukaryota</taxon>
        <taxon>Metazoa</taxon>
        <taxon>Ecdysozoa</taxon>
        <taxon>Arthropoda</taxon>
        <taxon>Chelicerata</taxon>
        <taxon>Arachnida</taxon>
        <taxon>Araneae</taxon>
        <taxon>Araneomorphae</taxon>
        <taxon>Entelegynae</taxon>
        <taxon>Araneoidea</taxon>
        <taxon>Araneidae</taxon>
        <taxon>Araneus</taxon>
    </lineage>
</organism>
<evidence type="ECO:0000313" key="2">
    <source>
        <dbReference type="Proteomes" id="UP000499080"/>
    </source>
</evidence>
<keyword evidence="2" id="KW-1185">Reference proteome</keyword>
<dbReference type="Gene3D" id="3.30.420.10">
    <property type="entry name" value="Ribonuclease H-like superfamily/Ribonuclease H"/>
    <property type="match status" value="1"/>
</dbReference>
<comment type="caution">
    <text evidence="1">The sequence shown here is derived from an EMBL/GenBank/DDBJ whole genome shotgun (WGS) entry which is preliminary data.</text>
</comment>
<dbReference type="InterPro" id="IPR012337">
    <property type="entry name" value="RNaseH-like_sf"/>
</dbReference>
<dbReference type="SUPFAM" id="SSF53098">
    <property type="entry name" value="Ribonuclease H-like"/>
    <property type="match status" value="1"/>
</dbReference>
<evidence type="ECO:0008006" key="3">
    <source>
        <dbReference type="Google" id="ProtNLM"/>
    </source>
</evidence>
<dbReference type="AlphaFoldDB" id="A0A4Y2IZS4"/>
<proteinExistence type="predicted"/>
<dbReference type="Proteomes" id="UP000499080">
    <property type="component" value="Unassembled WGS sequence"/>
</dbReference>
<name>A0A4Y2IZS4_ARAVE</name>
<reference evidence="1 2" key="1">
    <citation type="journal article" date="2019" name="Sci. Rep.">
        <title>Orb-weaving spider Araneus ventricosus genome elucidates the spidroin gene catalogue.</title>
        <authorList>
            <person name="Kono N."/>
            <person name="Nakamura H."/>
            <person name="Ohtoshi R."/>
            <person name="Moran D.A.P."/>
            <person name="Shinohara A."/>
            <person name="Yoshida Y."/>
            <person name="Fujiwara M."/>
            <person name="Mori M."/>
            <person name="Tomita M."/>
            <person name="Arakawa K."/>
        </authorList>
    </citation>
    <scope>NUCLEOTIDE SEQUENCE [LARGE SCALE GENOMIC DNA]</scope>
</reference>
<dbReference type="PANTHER" id="PTHR37984">
    <property type="entry name" value="PROTEIN CBG26694"/>
    <property type="match status" value="1"/>
</dbReference>
<gene>
    <name evidence="1" type="ORF">AVEN_139445_1</name>
</gene>
<dbReference type="PANTHER" id="PTHR37984:SF15">
    <property type="entry name" value="INTEGRASE CATALYTIC DOMAIN-CONTAINING PROTEIN"/>
    <property type="match status" value="1"/>
</dbReference>
<dbReference type="InterPro" id="IPR050951">
    <property type="entry name" value="Retrovirus_Pol_polyprotein"/>
</dbReference>
<accession>A0A4Y2IZS4</accession>
<protein>
    <recommendedName>
        <fullName evidence="3">Integrase catalytic domain-containing protein</fullName>
    </recommendedName>
</protein>
<dbReference type="InterPro" id="IPR036397">
    <property type="entry name" value="RNaseH_sf"/>
</dbReference>
<dbReference type="OrthoDB" id="6431839at2759"/>
<dbReference type="GO" id="GO:0003676">
    <property type="term" value="F:nucleic acid binding"/>
    <property type="evidence" value="ECO:0007669"/>
    <property type="project" value="InterPro"/>
</dbReference>
<sequence length="302" mass="35046">MEVDDFETVKDLMIAVQMKRRVGREVQKHFADEWIMIKSSSLLADMHDNYEMVRKPQKKPFEKCRSRNIRGIRKSEDKAAVFADSLDQGRYILGNRTAALSGEKKIGKFTGIELIKEVQTRSKTRAGEKEIEKELDSSKIIVEENGLNKTENSFQLEPDTEILRLFRVSDINSILVIDALLNIFSRIGFPREVQTDQDTSFTSALTSEFFERFGIKIRHSSVYHSQSNPVERFHCTVKAIVTDIVLRSRGRMGENSSLSTARFTDYHSRKHWVLALRVSFWEKSEKPYYKRNGLNENRMKIP</sequence>
<dbReference type="EMBL" id="BGPR01003035">
    <property type="protein sequence ID" value="GBM82799.1"/>
    <property type="molecule type" value="Genomic_DNA"/>
</dbReference>
<evidence type="ECO:0000313" key="1">
    <source>
        <dbReference type="EMBL" id="GBM82799.1"/>
    </source>
</evidence>